<gene>
    <name evidence="2" type="ORF">BJ994_001725</name>
</gene>
<protein>
    <recommendedName>
        <fullName evidence="4">Lipoprotein</fullName>
    </recommendedName>
</protein>
<evidence type="ECO:0000313" key="3">
    <source>
        <dbReference type="Proteomes" id="UP000547458"/>
    </source>
</evidence>
<feature type="chain" id="PRO_5032880014" description="Lipoprotein" evidence="1">
    <location>
        <begin position="32"/>
        <end position="263"/>
    </location>
</feature>
<sequence length="263" mass="28794">MNRDRRTVHLVLTAGLLVCATSCSLLPGAGAPGNPGGDSAEDRSYPWHTDIVATVFWVGEIHDPTASDGSQEISTYDSNWMANYGGCDGVIVEGSCETEPRVASNGYFPSSMTPKQNPFYLDLPFDDVNDEDAFEMREEVIPWAEDPGYAGKADDRTFSYMKNRWVRMEKDGSTCYGQIQDAGPGVYDDAEYVFGTLDQRPANTRFNGAGMDVSPALAGCLQFEQLNGAQARVDWKFVEESEVPDGPWKILVTTAGVVPFEGR</sequence>
<proteinExistence type="predicted"/>
<evidence type="ECO:0008006" key="4">
    <source>
        <dbReference type="Google" id="ProtNLM"/>
    </source>
</evidence>
<feature type="signal peptide" evidence="1">
    <location>
        <begin position="1"/>
        <end position="31"/>
    </location>
</feature>
<name>A0A846RNI8_9MICC</name>
<evidence type="ECO:0000256" key="1">
    <source>
        <dbReference type="SAM" id="SignalP"/>
    </source>
</evidence>
<dbReference type="AlphaFoldDB" id="A0A846RNI8"/>
<dbReference type="RefSeq" id="WP_167993371.1">
    <property type="nucleotide sequence ID" value="NZ_JAATJL010000001.1"/>
</dbReference>
<keyword evidence="3" id="KW-1185">Reference proteome</keyword>
<evidence type="ECO:0000313" key="2">
    <source>
        <dbReference type="EMBL" id="NJC22649.1"/>
    </source>
</evidence>
<dbReference type="EMBL" id="JAATJL010000001">
    <property type="protein sequence ID" value="NJC22649.1"/>
    <property type="molecule type" value="Genomic_DNA"/>
</dbReference>
<accession>A0A846RNI8</accession>
<reference evidence="2 3" key="1">
    <citation type="submission" date="2020-03" db="EMBL/GenBank/DDBJ databases">
        <title>Sequencing the genomes of 1000 actinobacteria strains.</title>
        <authorList>
            <person name="Klenk H.-P."/>
        </authorList>
    </citation>
    <scope>NUCLEOTIDE SEQUENCE [LARGE SCALE GENOMIC DNA]</scope>
    <source>
        <strain evidence="2 3">DSM 16403</strain>
    </source>
</reference>
<organism evidence="2 3">
    <name type="scientific">Arthrobacter pigmenti</name>
    <dbReference type="NCBI Taxonomy" id="271432"/>
    <lineage>
        <taxon>Bacteria</taxon>
        <taxon>Bacillati</taxon>
        <taxon>Actinomycetota</taxon>
        <taxon>Actinomycetes</taxon>
        <taxon>Micrococcales</taxon>
        <taxon>Micrococcaceae</taxon>
        <taxon>Arthrobacter</taxon>
    </lineage>
</organism>
<keyword evidence="1" id="KW-0732">Signal</keyword>
<comment type="caution">
    <text evidence="2">The sequence shown here is derived from an EMBL/GenBank/DDBJ whole genome shotgun (WGS) entry which is preliminary data.</text>
</comment>
<dbReference type="Proteomes" id="UP000547458">
    <property type="component" value="Unassembled WGS sequence"/>
</dbReference>